<reference evidence="1" key="1">
    <citation type="submission" date="2019-01" db="EMBL/GenBank/DDBJ databases">
        <title>Draft genome sequences of three monokaryotic isolates of the white-rot basidiomycete fungus Dichomitus squalens.</title>
        <authorList>
            <consortium name="DOE Joint Genome Institute"/>
            <person name="Lopez S.C."/>
            <person name="Andreopoulos B."/>
            <person name="Pangilinan J."/>
            <person name="Lipzen A."/>
            <person name="Riley R."/>
            <person name="Ahrendt S."/>
            <person name="Ng V."/>
            <person name="Barry K."/>
            <person name="Daum C."/>
            <person name="Grigoriev I.V."/>
            <person name="Hilden K.S."/>
            <person name="Makela M.R."/>
            <person name="de Vries R.P."/>
        </authorList>
    </citation>
    <scope>NUCLEOTIDE SEQUENCE [LARGE SCALE GENOMIC DNA]</scope>
    <source>
        <strain evidence="1">OM18370.1</strain>
    </source>
</reference>
<gene>
    <name evidence="1" type="ORF">BD311DRAFT_804363</name>
</gene>
<evidence type="ECO:0000313" key="1">
    <source>
        <dbReference type="EMBL" id="TBU31905.1"/>
    </source>
</evidence>
<evidence type="ECO:0008006" key="2">
    <source>
        <dbReference type="Google" id="ProtNLM"/>
    </source>
</evidence>
<organism evidence="1">
    <name type="scientific">Dichomitus squalens</name>
    <dbReference type="NCBI Taxonomy" id="114155"/>
    <lineage>
        <taxon>Eukaryota</taxon>
        <taxon>Fungi</taxon>
        <taxon>Dikarya</taxon>
        <taxon>Basidiomycota</taxon>
        <taxon>Agaricomycotina</taxon>
        <taxon>Agaricomycetes</taxon>
        <taxon>Polyporales</taxon>
        <taxon>Polyporaceae</taxon>
        <taxon>Dichomitus</taxon>
    </lineage>
</organism>
<accession>A0A4Q9MW32</accession>
<sequence>MDSPALPFDILLLIVEMSPRQTAAEMTLTCRTLRDGGARFLLQGVVSVTRGPSVKSLLLFLYSDPQDRFKYLRSLEVATGSLPPKAVDALLGLLSHPLLSLDSLILREADKLLNSKPTPSSHHALSLLSAFSALTTLRHLTVEQCDDKTCILLSTIRAPLLTISVDFTPLTDWHVPEDAEHRNPVVLLANISETLEELSGSNFAIHPDRLMYDVVYPSVRTIHATSVDESMPATLAYVAAFPNVAHLSFTSPLNDAAARSESFPARLSVLRAANKEAQRAFGRTWKCLEEVTGNVFDVFALGLACHVPRLRIIGDVSAKLLPYVRDALEDTLPTSLAVTIAGATMFADGTVANLLRAVCAQQVHELELELSFSPSEGDIEIQAVLNDVLRTLGVLSLRRLVFTVDYGLLTGPNASHRSLYGWFCPAEKQLDGLDMDAVAELFRAALPSLVDVHVHRSKDRTGHEHRLGPVGDEDLAAFSDNEGGSVGLDDGLGHLLMEEDDDGW</sequence>
<dbReference type="EMBL" id="ML143397">
    <property type="protein sequence ID" value="TBU31905.1"/>
    <property type="molecule type" value="Genomic_DNA"/>
</dbReference>
<proteinExistence type="predicted"/>
<dbReference type="Proteomes" id="UP000292957">
    <property type="component" value="Unassembled WGS sequence"/>
</dbReference>
<dbReference type="OrthoDB" id="2751407at2759"/>
<protein>
    <recommendedName>
        <fullName evidence="2">F-box domain-containing protein</fullName>
    </recommendedName>
</protein>
<name>A0A4Q9MW32_9APHY</name>
<dbReference type="AlphaFoldDB" id="A0A4Q9MW32"/>